<comment type="caution">
    <text evidence="2">The sequence shown here is derived from an EMBL/GenBank/DDBJ whole genome shotgun (WGS) entry which is preliminary data.</text>
</comment>
<dbReference type="Pfam" id="PF08450">
    <property type="entry name" value="SGL"/>
    <property type="match status" value="1"/>
</dbReference>
<dbReference type="PANTHER" id="PTHR47572">
    <property type="entry name" value="LIPOPROTEIN-RELATED"/>
    <property type="match status" value="1"/>
</dbReference>
<sequence length="305" mass="33040">MSLYAPPQDVQTEVLFRLPDEFRDKHRTDWSVFNKGGEAADCFLEGPSFDHAGNLYLVDIPFGRIFRVSPAGDWTLVKQYDGWPNGLKIHKDGSIWIADYRHGILKLDPESGAMETIVGHVHSEGLKGCNDLVFASNGDLYFTDQGQTGLHDPTGRVFRRTADGRLECLIDTVPSPNGLVLNAAETQLFVGVTRANAVWRLPLHATGGTSKVGMFVQLSGGTGPDGLAMGSGDELAVCHVGLGSVWLFNRLGEPMYRVRSCRGLLTTNLAFGGPDGQTLHIVESDTGCVLGARLPLAGQRLYGQS</sequence>
<accession>A0A420WAJ1</accession>
<protein>
    <submittedName>
        <fullName evidence="2">Gluconolactonase</fullName>
    </submittedName>
</protein>
<feature type="domain" description="SMP-30/Gluconolactonase/LRE-like region" evidence="1">
    <location>
        <begin position="45"/>
        <end position="282"/>
    </location>
</feature>
<dbReference type="Gene3D" id="2.120.10.30">
    <property type="entry name" value="TolB, C-terminal domain"/>
    <property type="match status" value="1"/>
</dbReference>
<dbReference type="AlphaFoldDB" id="A0A420WAJ1"/>
<dbReference type="Proteomes" id="UP000277424">
    <property type="component" value="Unassembled WGS sequence"/>
</dbReference>
<dbReference type="SUPFAM" id="SSF63829">
    <property type="entry name" value="Calcium-dependent phosphotriesterase"/>
    <property type="match status" value="1"/>
</dbReference>
<proteinExistence type="predicted"/>
<reference evidence="2 3" key="1">
    <citation type="submission" date="2018-10" db="EMBL/GenBank/DDBJ databases">
        <title>Comparative analysis of microorganisms from saline springs in Andes Mountain Range, Colombia.</title>
        <authorList>
            <person name="Rubin E."/>
        </authorList>
    </citation>
    <scope>NUCLEOTIDE SEQUENCE [LARGE SCALE GENOMIC DNA]</scope>
    <source>
        <strain evidence="2 3">USBA 36</strain>
    </source>
</reference>
<name>A0A420WAJ1_9PROT</name>
<gene>
    <name evidence="2" type="ORF">BCL74_3347</name>
</gene>
<evidence type="ECO:0000313" key="2">
    <source>
        <dbReference type="EMBL" id="RKQ68029.1"/>
    </source>
</evidence>
<dbReference type="PANTHER" id="PTHR47572:SF5">
    <property type="entry name" value="BLR2277 PROTEIN"/>
    <property type="match status" value="1"/>
</dbReference>
<organism evidence="2 3">
    <name type="scientific">Oceanibaculum indicum</name>
    <dbReference type="NCBI Taxonomy" id="526216"/>
    <lineage>
        <taxon>Bacteria</taxon>
        <taxon>Pseudomonadati</taxon>
        <taxon>Pseudomonadota</taxon>
        <taxon>Alphaproteobacteria</taxon>
        <taxon>Rhodospirillales</taxon>
        <taxon>Oceanibaculaceae</taxon>
        <taxon>Oceanibaculum</taxon>
    </lineage>
</organism>
<dbReference type="OrthoDB" id="241638at2"/>
<dbReference type="EMBL" id="RBIG01000004">
    <property type="protein sequence ID" value="RKQ68029.1"/>
    <property type="molecule type" value="Genomic_DNA"/>
</dbReference>
<dbReference type="InterPro" id="IPR051262">
    <property type="entry name" value="SMP-30/CGR1_Lactonase"/>
</dbReference>
<dbReference type="InterPro" id="IPR013658">
    <property type="entry name" value="SGL"/>
</dbReference>
<evidence type="ECO:0000259" key="1">
    <source>
        <dbReference type="Pfam" id="PF08450"/>
    </source>
</evidence>
<dbReference type="InterPro" id="IPR011042">
    <property type="entry name" value="6-blade_b-propeller_TolB-like"/>
</dbReference>
<dbReference type="RefSeq" id="WP_121221750.1">
    <property type="nucleotide sequence ID" value="NZ_RBIG01000004.1"/>
</dbReference>
<evidence type="ECO:0000313" key="3">
    <source>
        <dbReference type="Proteomes" id="UP000277424"/>
    </source>
</evidence>